<evidence type="ECO:0000313" key="1">
    <source>
        <dbReference type="EMBL" id="EJX00170.1"/>
    </source>
</evidence>
<protein>
    <submittedName>
        <fullName evidence="1">Uncharacterized protein</fullName>
    </submittedName>
</protein>
<reference evidence="1" key="1">
    <citation type="journal article" date="2012" name="PLoS ONE">
        <title>Gene sets for utilization of primary and secondary nutrition supplies in the distal gut of endangered iberian lynx.</title>
        <authorList>
            <person name="Alcaide M."/>
            <person name="Messina E."/>
            <person name="Richter M."/>
            <person name="Bargiela R."/>
            <person name="Peplies J."/>
            <person name="Huws S.A."/>
            <person name="Newbold C.J."/>
            <person name="Golyshin P.N."/>
            <person name="Simon M.A."/>
            <person name="Lopez G."/>
            <person name="Yakimov M.M."/>
            <person name="Ferrer M."/>
        </authorList>
    </citation>
    <scope>NUCLEOTIDE SEQUENCE</scope>
</reference>
<organism evidence="1">
    <name type="scientific">gut metagenome</name>
    <dbReference type="NCBI Taxonomy" id="749906"/>
    <lineage>
        <taxon>unclassified sequences</taxon>
        <taxon>metagenomes</taxon>
        <taxon>organismal metagenomes</taxon>
    </lineage>
</organism>
<proteinExistence type="predicted"/>
<dbReference type="EMBL" id="AMCI01003500">
    <property type="protein sequence ID" value="EJX00170.1"/>
    <property type="molecule type" value="Genomic_DNA"/>
</dbReference>
<name>J9GKH6_9ZZZZ</name>
<sequence>MPWNGDGGKHICDSLFFGLSQITGGLTQVHTDGGYTSVERGILCPEIFQYLKIQPTQVKIGVMWLFLTHTELLYLAKTGRCGIFNRIELHFRSLTIQKCRSIGRFAV</sequence>
<comment type="caution">
    <text evidence="1">The sequence shown here is derived from an EMBL/GenBank/DDBJ whole genome shotgun (WGS) entry which is preliminary data.</text>
</comment>
<gene>
    <name evidence="1" type="ORF">EVA_11724</name>
</gene>
<accession>J9GKH6</accession>
<dbReference type="AlphaFoldDB" id="J9GKH6"/>